<accession>A0A8H6LYI4</accession>
<organism evidence="1 2">
    <name type="scientific">Ephemerocybe angulata</name>
    <dbReference type="NCBI Taxonomy" id="980116"/>
    <lineage>
        <taxon>Eukaryota</taxon>
        <taxon>Fungi</taxon>
        <taxon>Dikarya</taxon>
        <taxon>Basidiomycota</taxon>
        <taxon>Agaricomycotina</taxon>
        <taxon>Agaricomycetes</taxon>
        <taxon>Agaricomycetidae</taxon>
        <taxon>Agaricales</taxon>
        <taxon>Agaricineae</taxon>
        <taxon>Psathyrellaceae</taxon>
        <taxon>Ephemerocybe</taxon>
    </lineage>
</organism>
<name>A0A8H6LYI4_9AGAR</name>
<reference evidence="1 2" key="1">
    <citation type="submission" date="2020-07" db="EMBL/GenBank/DDBJ databases">
        <title>Comparative genomics of pyrophilous fungi reveals a link between fire events and developmental genes.</title>
        <authorList>
            <consortium name="DOE Joint Genome Institute"/>
            <person name="Steindorff A.S."/>
            <person name="Carver A."/>
            <person name="Calhoun S."/>
            <person name="Stillman K."/>
            <person name="Liu H."/>
            <person name="Lipzen A."/>
            <person name="Pangilinan J."/>
            <person name="Labutti K."/>
            <person name="Bruns T.D."/>
            <person name="Grigoriev I.V."/>
        </authorList>
    </citation>
    <scope>NUCLEOTIDE SEQUENCE [LARGE SCALE GENOMIC DNA]</scope>
    <source>
        <strain evidence="1 2">CBS 144469</strain>
    </source>
</reference>
<evidence type="ECO:0000313" key="1">
    <source>
        <dbReference type="EMBL" id="KAF6747560.1"/>
    </source>
</evidence>
<proteinExistence type="predicted"/>
<evidence type="ECO:0000313" key="2">
    <source>
        <dbReference type="Proteomes" id="UP000521943"/>
    </source>
</evidence>
<evidence type="ECO:0008006" key="3">
    <source>
        <dbReference type="Google" id="ProtNLM"/>
    </source>
</evidence>
<keyword evidence="2" id="KW-1185">Reference proteome</keyword>
<dbReference type="EMBL" id="JACGCI010000080">
    <property type="protein sequence ID" value="KAF6747560.1"/>
    <property type="molecule type" value="Genomic_DNA"/>
</dbReference>
<dbReference type="Gene3D" id="1.20.1280.50">
    <property type="match status" value="1"/>
</dbReference>
<dbReference type="OrthoDB" id="3038182at2759"/>
<comment type="caution">
    <text evidence="1">The sequence shown here is derived from an EMBL/GenBank/DDBJ whole genome shotgun (WGS) entry which is preliminary data.</text>
</comment>
<gene>
    <name evidence="1" type="ORF">DFP72DRAFT_1075228</name>
</gene>
<dbReference type="SUPFAM" id="SSF81383">
    <property type="entry name" value="F-box domain"/>
    <property type="match status" value="1"/>
</dbReference>
<dbReference type="InterPro" id="IPR036047">
    <property type="entry name" value="F-box-like_dom_sf"/>
</dbReference>
<dbReference type="AlphaFoldDB" id="A0A8H6LYI4"/>
<protein>
    <recommendedName>
        <fullName evidence="3">F-box domain-containing protein</fullName>
    </recommendedName>
</protein>
<sequence length="488" mass="53799">MAICEECGQRTRVEGPQTVDELKTEIEHVETLMQSLATHRSGLRQRINSLAPISRLPPEILLLVFTHCLSPAIATTPLFLGAICARWRALAWGTPLLWSKLVLRVSRLHGPAQLRLLEAWLLRAGTLPLHIHILPWEDSDEATLQSFRSVLEVLVSRAPYWGSIECDVLPPHCHDLLRVTAPGVVFAQLKRVVFRPPKGAISTFSEPPSAMFEGDRVPVLEDVDLVGYDFSSMRLPWGRLRVFRAQFLTVVEGVGVLRMCPGLERCVLENVYFPEPHSGGTGTGQQQQLVHAGLETLDVTLVKGAATALLDAVSLPSLRELGLHYVGTEMPLLPVISLVSRSACVLTKFEVSRSVFGEEDLVRCLEALPGLLELSVCVREVAHPWGHVGPEVDSEGLSEGFLRRVVGGVNGTCILPGLRRFGYEGPVGCEMGVVLDVLEGRWREEGAVRLEGARVASRGMLRMEEEDAARVEKLEREGMDICISPFVF</sequence>
<dbReference type="Proteomes" id="UP000521943">
    <property type="component" value="Unassembled WGS sequence"/>
</dbReference>